<dbReference type="Proteomes" id="UP001195483">
    <property type="component" value="Unassembled WGS sequence"/>
</dbReference>
<organism evidence="2 3">
    <name type="scientific">Potamilus streckersoni</name>
    <dbReference type="NCBI Taxonomy" id="2493646"/>
    <lineage>
        <taxon>Eukaryota</taxon>
        <taxon>Metazoa</taxon>
        <taxon>Spiralia</taxon>
        <taxon>Lophotrochozoa</taxon>
        <taxon>Mollusca</taxon>
        <taxon>Bivalvia</taxon>
        <taxon>Autobranchia</taxon>
        <taxon>Heteroconchia</taxon>
        <taxon>Palaeoheterodonta</taxon>
        <taxon>Unionida</taxon>
        <taxon>Unionoidea</taxon>
        <taxon>Unionidae</taxon>
        <taxon>Ambleminae</taxon>
        <taxon>Lampsilini</taxon>
        <taxon>Potamilus</taxon>
    </lineage>
</organism>
<comment type="caution">
    <text evidence="2">The sequence shown here is derived from an EMBL/GenBank/DDBJ whole genome shotgun (WGS) entry which is preliminary data.</text>
</comment>
<dbReference type="EMBL" id="JAEAOA010001692">
    <property type="protein sequence ID" value="KAK3610766.1"/>
    <property type="molecule type" value="Genomic_DNA"/>
</dbReference>
<keyword evidence="3" id="KW-1185">Reference proteome</keyword>
<feature type="compositionally biased region" description="Basic and acidic residues" evidence="1">
    <location>
        <begin position="1"/>
        <end position="25"/>
    </location>
</feature>
<proteinExistence type="predicted"/>
<accession>A0AAE0TID2</accession>
<evidence type="ECO:0000313" key="2">
    <source>
        <dbReference type="EMBL" id="KAK3610766.1"/>
    </source>
</evidence>
<dbReference type="AlphaFoldDB" id="A0AAE0TID2"/>
<evidence type="ECO:0000313" key="3">
    <source>
        <dbReference type="Proteomes" id="UP001195483"/>
    </source>
</evidence>
<reference evidence="2" key="2">
    <citation type="journal article" date="2021" name="Genome Biol. Evol.">
        <title>Developing a high-quality reference genome for a parasitic bivalve with doubly uniparental inheritance (Bivalvia: Unionida).</title>
        <authorList>
            <person name="Smith C.H."/>
        </authorList>
    </citation>
    <scope>NUCLEOTIDE SEQUENCE</scope>
    <source>
        <strain evidence="2">CHS0354</strain>
        <tissue evidence="2">Mantle</tissue>
    </source>
</reference>
<evidence type="ECO:0000256" key="1">
    <source>
        <dbReference type="SAM" id="MobiDB-lite"/>
    </source>
</evidence>
<sequence length="98" mass="11736">MAKKKTPDDKMKEHEVRKKSGETRQDGTMTRPPEWEKWKQDMIRKKSTLKRDQREVNIIARIIDVEWKHHRPCIMDINRNVIQRKEGKNTGLNSLARS</sequence>
<protein>
    <submittedName>
        <fullName evidence="2">Uncharacterized protein</fullName>
    </submittedName>
</protein>
<reference evidence="2" key="1">
    <citation type="journal article" date="2021" name="Genome Biol. Evol.">
        <title>A High-Quality Reference Genome for a Parasitic Bivalve with Doubly Uniparental Inheritance (Bivalvia: Unionida).</title>
        <authorList>
            <person name="Smith C.H."/>
        </authorList>
    </citation>
    <scope>NUCLEOTIDE SEQUENCE</scope>
    <source>
        <strain evidence="2">CHS0354</strain>
    </source>
</reference>
<name>A0AAE0TID2_9BIVA</name>
<gene>
    <name evidence="2" type="ORF">CHS0354_028165</name>
</gene>
<feature type="region of interest" description="Disordered" evidence="1">
    <location>
        <begin position="1"/>
        <end position="33"/>
    </location>
</feature>
<reference evidence="2" key="3">
    <citation type="submission" date="2023-05" db="EMBL/GenBank/DDBJ databases">
        <authorList>
            <person name="Smith C.H."/>
        </authorList>
    </citation>
    <scope>NUCLEOTIDE SEQUENCE</scope>
    <source>
        <strain evidence="2">CHS0354</strain>
        <tissue evidence="2">Mantle</tissue>
    </source>
</reference>